<evidence type="ECO:0000313" key="1">
    <source>
        <dbReference type="EMBL" id="RGO50775.1"/>
    </source>
</evidence>
<gene>
    <name evidence="2" type="ORF">DW658_06195</name>
    <name evidence="1" type="ORF">DXB12_08155</name>
</gene>
<keyword evidence="1" id="KW-0121">Carboxypeptidase</keyword>
<keyword evidence="1" id="KW-0378">Hydrolase</keyword>
<evidence type="ECO:0000313" key="3">
    <source>
        <dbReference type="Proteomes" id="UP000261055"/>
    </source>
</evidence>
<evidence type="ECO:0000313" key="4">
    <source>
        <dbReference type="Proteomes" id="UP000285666"/>
    </source>
</evidence>
<name>A0A3E5GTA5_9FIRM</name>
<dbReference type="EMBL" id="QSVQ01000008">
    <property type="protein sequence ID" value="RGO50775.1"/>
    <property type="molecule type" value="Genomic_DNA"/>
</dbReference>
<keyword evidence="3" id="KW-1185">Reference proteome</keyword>
<organism evidence="1 3">
    <name type="scientific">Dorea formicigenerans</name>
    <dbReference type="NCBI Taxonomy" id="39486"/>
    <lineage>
        <taxon>Bacteria</taxon>
        <taxon>Bacillati</taxon>
        <taxon>Bacillota</taxon>
        <taxon>Clostridia</taxon>
        <taxon>Lachnospirales</taxon>
        <taxon>Lachnospiraceae</taxon>
        <taxon>Dorea</taxon>
    </lineage>
</organism>
<dbReference type="Proteomes" id="UP000285666">
    <property type="component" value="Unassembled WGS sequence"/>
</dbReference>
<dbReference type="Proteomes" id="UP000261055">
    <property type="component" value="Unassembled WGS sequence"/>
</dbReference>
<protein>
    <submittedName>
        <fullName evidence="1">Carboxypeptidase</fullName>
    </submittedName>
</protein>
<evidence type="ECO:0000313" key="2">
    <source>
        <dbReference type="EMBL" id="RHF79285.1"/>
    </source>
</evidence>
<comment type="caution">
    <text evidence="1">The sequence shown here is derived from an EMBL/GenBank/DDBJ whole genome shotgun (WGS) entry which is preliminary data.</text>
</comment>
<sequence>MWEVSRVEGPRGTDSARVISVIETQALRGTGIEEDKCRIVTQYWDFDGKLLAENDPCAKEKE</sequence>
<accession>A0A3E5GTA5</accession>
<dbReference type="EMBL" id="QRHN01000006">
    <property type="protein sequence ID" value="RHF79285.1"/>
    <property type="molecule type" value="Genomic_DNA"/>
</dbReference>
<keyword evidence="1" id="KW-0645">Protease</keyword>
<reference evidence="3 4" key="1">
    <citation type="submission" date="2018-08" db="EMBL/GenBank/DDBJ databases">
        <title>A genome reference for cultivated species of the human gut microbiota.</title>
        <authorList>
            <person name="Zou Y."/>
            <person name="Xue W."/>
            <person name="Luo G."/>
        </authorList>
    </citation>
    <scope>NUCLEOTIDE SEQUENCE [LARGE SCALE GENOMIC DNA]</scope>
    <source>
        <strain evidence="2 4">AM23-7AC</strain>
        <strain evidence="1 3">OM02-12</strain>
    </source>
</reference>
<proteinExistence type="predicted"/>
<dbReference type="GO" id="GO:0004180">
    <property type="term" value="F:carboxypeptidase activity"/>
    <property type="evidence" value="ECO:0007669"/>
    <property type="project" value="UniProtKB-KW"/>
</dbReference>
<dbReference type="AlphaFoldDB" id="A0A3E5GTA5"/>